<evidence type="ECO:0000313" key="2">
    <source>
        <dbReference type="EMBL" id="MFC4987723.1"/>
    </source>
</evidence>
<protein>
    <submittedName>
        <fullName evidence="2">WD40/YVTN/BNR-like repeat-containing protein</fullName>
    </submittedName>
</protein>
<dbReference type="PANTHER" id="PTHR43739:SF5">
    <property type="entry name" value="EXO-ALPHA-SIALIDASE"/>
    <property type="match status" value="1"/>
</dbReference>
<accession>A0ABD5QDK4</accession>
<name>A0ABD5QDK4_9EURY</name>
<sequence length="327" mass="35828">MARIHAAMDEVLVSYEDGETTRRLEGFDLECLACSPDEPDRVFVGTFENGLQRSTDGGRSFERLEADFVSDAVLSLAVSPHDPDTVYAGTEPSRVYRSDDGGGSWTRLEGIADLPSEEEWYFPPRPDTHHTRWIEVDPFDPDRLYVGIEAGALLVSPDGGETWRERPPGSRRDNHSLATHPGREGRVYSAAGDGFAVSDDGGDSWTHPQEGLDHRYCWSVVPDPDDPDLVLLSSASGASSAHTAERAEAYVYCCGGLGGRWERLEGEFPTGEGVVRAEFSTHGGVVYGVTNRGVFRSPDFGDSWERVGLEWDEDLEALAPRGFVAVS</sequence>
<organism evidence="2 3">
    <name type="scientific">Saliphagus infecundisoli</name>
    <dbReference type="NCBI Taxonomy" id="1849069"/>
    <lineage>
        <taxon>Archaea</taxon>
        <taxon>Methanobacteriati</taxon>
        <taxon>Methanobacteriota</taxon>
        <taxon>Stenosarchaea group</taxon>
        <taxon>Halobacteria</taxon>
        <taxon>Halobacteriales</taxon>
        <taxon>Natrialbaceae</taxon>
        <taxon>Saliphagus</taxon>
    </lineage>
</organism>
<dbReference type="CDD" id="cd15482">
    <property type="entry name" value="Sialidase_non-viral"/>
    <property type="match status" value="1"/>
</dbReference>
<dbReference type="Gene3D" id="2.130.10.10">
    <property type="entry name" value="YVTN repeat-like/Quinoprotein amine dehydrogenase"/>
    <property type="match status" value="1"/>
</dbReference>
<reference evidence="2 3" key="1">
    <citation type="journal article" date="2019" name="Int. J. Syst. Evol. Microbiol.">
        <title>The Global Catalogue of Microorganisms (GCM) 10K type strain sequencing project: providing services to taxonomists for standard genome sequencing and annotation.</title>
        <authorList>
            <consortium name="The Broad Institute Genomics Platform"/>
            <consortium name="The Broad Institute Genome Sequencing Center for Infectious Disease"/>
            <person name="Wu L."/>
            <person name="Ma J."/>
        </authorList>
    </citation>
    <scope>NUCLEOTIDE SEQUENCE [LARGE SCALE GENOMIC DNA]</scope>
    <source>
        <strain evidence="2 3">CGMCC 1.15824</strain>
    </source>
</reference>
<keyword evidence="3" id="KW-1185">Reference proteome</keyword>
<dbReference type="InterPro" id="IPR015943">
    <property type="entry name" value="WD40/YVTN_repeat-like_dom_sf"/>
</dbReference>
<dbReference type="RefSeq" id="WP_224827844.1">
    <property type="nucleotide sequence ID" value="NZ_JAIVEF010000002.1"/>
</dbReference>
<feature type="compositionally biased region" description="Basic and acidic residues" evidence="1">
    <location>
        <begin position="161"/>
        <end position="185"/>
    </location>
</feature>
<gene>
    <name evidence="2" type="ORF">ACFPFO_08090</name>
</gene>
<dbReference type="EMBL" id="JBHSJG010000029">
    <property type="protein sequence ID" value="MFC4987723.1"/>
    <property type="molecule type" value="Genomic_DNA"/>
</dbReference>
<dbReference type="Proteomes" id="UP001595925">
    <property type="component" value="Unassembled WGS sequence"/>
</dbReference>
<proteinExistence type="predicted"/>
<evidence type="ECO:0000313" key="3">
    <source>
        <dbReference type="Proteomes" id="UP001595925"/>
    </source>
</evidence>
<evidence type="ECO:0000256" key="1">
    <source>
        <dbReference type="SAM" id="MobiDB-lite"/>
    </source>
</evidence>
<dbReference type="InterPro" id="IPR052025">
    <property type="entry name" value="Xyloglucanase_GH74"/>
</dbReference>
<dbReference type="SUPFAM" id="SSF110296">
    <property type="entry name" value="Oligoxyloglucan reducing end-specific cellobiohydrolase"/>
    <property type="match status" value="1"/>
</dbReference>
<comment type="caution">
    <text evidence="2">The sequence shown here is derived from an EMBL/GenBank/DDBJ whole genome shotgun (WGS) entry which is preliminary data.</text>
</comment>
<feature type="region of interest" description="Disordered" evidence="1">
    <location>
        <begin position="157"/>
        <end position="185"/>
    </location>
</feature>
<dbReference type="AlphaFoldDB" id="A0ABD5QDK4"/>
<dbReference type="PANTHER" id="PTHR43739">
    <property type="entry name" value="XYLOGLUCANASE (EUROFUNG)"/>
    <property type="match status" value="1"/>
</dbReference>